<keyword evidence="1" id="KW-0479">Metal-binding</keyword>
<dbReference type="InterPro" id="IPR006612">
    <property type="entry name" value="THAP_Znf"/>
</dbReference>
<dbReference type="PROSITE" id="PS50950">
    <property type="entry name" value="ZF_THAP"/>
    <property type="match status" value="1"/>
</dbReference>
<dbReference type="SMART" id="SM00980">
    <property type="entry name" value="THAP"/>
    <property type="match status" value="1"/>
</dbReference>
<keyword evidence="9" id="KW-1185">Reference proteome</keyword>
<reference evidence="8" key="1">
    <citation type="submission" date="2022-03" db="EMBL/GenBank/DDBJ databases">
        <authorList>
            <person name="Sayadi A."/>
        </authorList>
    </citation>
    <scope>NUCLEOTIDE SEQUENCE</scope>
</reference>
<dbReference type="SUPFAM" id="SSF57716">
    <property type="entry name" value="Glucocorticoid receptor-like (DNA-binding domain)"/>
    <property type="match status" value="1"/>
</dbReference>
<dbReference type="GO" id="GO:0003677">
    <property type="term" value="F:DNA binding"/>
    <property type="evidence" value="ECO:0007669"/>
    <property type="project" value="UniProtKB-UniRule"/>
</dbReference>
<dbReference type="OrthoDB" id="6775048at2759"/>
<dbReference type="AlphaFoldDB" id="A0A9P0LMY3"/>
<evidence type="ECO:0000256" key="3">
    <source>
        <dbReference type="ARBA" id="ARBA00022833"/>
    </source>
</evidence>
<accession>A0A9P0LMY3</accession>
<evidence type="ECO:0000256" key="6">
    <source>
        <dbReference type="SAM" id="MobiDB-lite"/>
    </source>
</evidence>
<evidence type="ECO:0000256" key="2">
    <source>
        <dbReference type="ARBA" id="ARBA00022771"/>
    </source>
</evidence>
<dbReference type="EMBL" id="CAKOFQ010007250">
    <property type="protein sequence ID" value="CAH1996128.1"/>
    <property type="molecule type" value="Genomic_DNA"/>
</dbReference>
<evidence type="ECO:0000256" key="5">
    <source>
        <dbReference type="PROSITE-ProRule" id="PRU00309"/>
    </source>
</evidence>
<keyword evidence="2 5" id="KW-0863">Zinc-finger</keyword>
<gene>
    <name evidence="8" type="ORF">ACAOBT_LOCUS23041</name>
</gene>
<feature type="region of interest" description="Disordered" evidence="6">
    <location>
        <begin position="184"/>
        <end position="214"/>
    </location>
</feature>
<feature type="compositionally biased region" description="Polar residues" evidence="6">
    <location>
        <begin position="187"/>
        <end position="213"/>
    </location>
</feature>
<dbReference type="PANTHER" id="PTHR23080">
    <property type="entry name" value="THAP DOMAIN PROTEIN"/>
    <property type="match status" value="1"/>
</dbReference>
<organism evidence="8 9">
    <name type="scientific">Acanthoscelides obtectus</name>
    <name type="common">Bean weevil</name>
    <name type="synonym">Bruchus obtectus</name>
    <dbReference type="NCBI Taxonomy" id="200917"/>
    <lineage>
        <taxon>Eukaryota</taxon>
        <taxon>Metazoa</taxon>
        <taxon>Ecdysozoa</taxon>
        <taxon>Arthropoda</taxon>
        <taxon>Hexapoda</taxon>
        <taxon>Insecta</taxon>
        <taxon>Pterygota</taxon>
        <taxon>Neoptera</taxon>
        <taxon>Endopterygota</taxon>
        <taxon>Coleoptera</taxon>
        <taxon>Polyphaga</taxon>
        <taxon>Cucujiformia</taxon>
        <taxon>Chrysomeloidea</taxon>
        <taxon>Chrysomelidae</taxon>
        <taxon>Bruchinae</taxon>
        <taxon>Bruchini</taxon>
        <taxon>Acanthoscelides</taxon>
    </lineage>
</organism>
<comment type="caution">
    <text evidence="8">The sequence shown here is derived from an EMBL/GenBank/DDBJ whole genome shotgun (WGS) entry which is preliminary data.</text>
</comment>
<keyword evidence="3" id="KW-0862">Zinc</keyword>
<evidence type="ECO:0000313" key="8">
    <source>
        <dbReference type="EMBL" id="CAH1996128.1"/>
    </source>
</evidence>
<name>A0A9P0LMY3_ACAOB</name>
<evidence type="ECO:0000259" key="7">
    <source>
        <dbReference type="PROSITE" id="PS50950"/>
    </source>
</evidence>
<feature type="domain" description="THAP-type" evidence="7">
    <location>
        <begin position="1"/>
        <end position="91"/>
    </location>
</feature>
<sequence>MVYKWCVVPKCTNTSINSPQTLFVSVPTDCKRRKKWLLLARRDPKGISSTSNVFMCEDHFDMEKDTINYMQYKMGFRKKILLTEDAVPTKFHCQEDRKRPLSDAGLSRGAYVKRKRMDLVNTCLQSQNATEAQAESLQKDESLIQDIIEPQGLSRTQDRETITNSIITAEKSVQVTIKENVHHRSKSVQTRCQTTSISTSPMKVSTTSRSTSPFKIKPCSLRPPQSEIVKAVKRNVFLEDEKSDSDISCIESGRHLSPFVTKSASSSSGLTDSDSNVTDANENIEKLECLKITMRSISKKPMMYVGIPKECYFLIKLLHKHTSIKVEHILLCLKKIRMNSTFSELEDNFGISLSYASKLFLQNIPIIASVLRPFIVNIDKKLSNKRCIKCTIIFVQKFSKLRGLLRNTRPDLKSIRHLYEEGRFQYINENLNEVTRNFINSQLRNDKCKKNGRRWTVHDKAWALSMYKQSPKLYRYLQSYFQLPMIRTLKSILSNIPFHCGVIKPVFENLKLKVQDMDDLDRNCSLIFDEVGLRYHKYYSFEEGLYVVATVSDQGTTNRAALKALCAENRDRPSPYNSVVNGQKIVTICDVPHLLKNTRNALISNGIEFERGKIARFKYIEGAYNLDQEKRTYRMLPKLRPEYFNFQNTL</sequence>
<evidence type="ECO:0000256" key="4">
    <source>
        <dbReference type="ARBA" id="ARBA00023125"/>
    </source>
</evidence>
<protein>
    <recommendedName>
        <fullName evidence="7">THAP-type domain-containing protein</fullName>
    </recommendedName>
</protein>
<evidence type="ECO:0000256" key="1">
    <source>
        <dbReference type="ARBA" id="ARBA00022723"/>
    </source>
</evidence>
<dbReference type="Proteomes" id="UP001152888">
    <property type="component" value="Unassembled WGS sequence"/>
</dbReference>
<evidence type="ECO:0000313" key="9">
    <source>
        <dbReference type="Proteomes" id="UP001152888"/>
    </source>
</evidence>
<proteinExistence type="predicted"/>
<dbReference type="Pfam" id="PF05485">
    <property type="entry name" value="THAP"/>
    <property type="match status" value="1"/>
</dbReference>
<dbReference type="GO" id="GO:0008270">
    <property type="term" value="F:zinc ion binding"/>
    <property type="evidence" value="ECO:0007669"/>
    <property type="project" value="UniProtKB-KW"/>
</dbReference>
<keyword evidence="4 5" id="KW-0238">DNA-binding</keyword>